<feature type="compositionally biased region" description="Acidic residues" evidence="12">
    <location>
        <begin position="593"/>
        <end position="603"/>
    </location>
</feature>
<evidence type="ECO:0000256" key="1">
    <source>
        <dbReference type="ARBA" id="ARBA00004193"/>
    </source>
</evidence>
<feature type="region of interest" description="Disordered" evidence="12">
    <location>
        <begin position="372"/>
        <end position="653"/>
    </location>
</feature>
<proteinExistence type="inferred from homology"/>
<feature type="domain" description="Protein kinase" evidence="13">
    <location>
        <begin position="65"/>
        <end position="343"/>
    </location>
</feature>
<comment type="similarity">
    <text evidence="2">Belongs to the protein kinase superfamily. Ser/Thr protein kinase family.</text>
</comment>
<gene>
    <name evidence="14" type="ORF">CARUB_v10000418mg</name>
</gene>
<dbReference type="STRING" id="81985.R0H5V5"/>
<evidence type="ECO:0000256" key="7">
    <source>
        <dbReference type="ARBA" id="ARBA00022777"/>
    </source>
</evidence>
<dbReference type="EMBL" id="KB870810">
    <property type="protein sequence ID" value="EOA20130.1"/>
    <property type="molecule type" value="Genomic_DNA"/>
</dbReference>
<evidence type="ECO:0000256" key="9">
    <source>
        <dbReference type="ARBA" id="ARBA00023136"/>
    </source>
</evidence>
<keyword evidence="10" id="KW-0449">Lipoprotein</keyword>
<evidence type="ECO:0000256" key="4">
    <source>
        <dbReference type="ARBA" id="ARBA00022527"/>
    </source>
</evidence>
<dbReference type="FunFam" id="3.30.200.20:FF:000266">
    <property type="entry name" value="probable serine/threonine-protein kinase RLCKVII"/>
    <property type="match status" value="1"/>
</dbReference>
<dbReference type="InterPro" id="IPR000719">
    <property type="entry name" value="Prot_kinase_dom"/>
</dbReference>
<evidence type="ECO:0000256" key="8">
    <source>
        <dbReference type="ARBA" id="ARBA00022840"/>
    </source>
</evidence>
<dbReference type="PROSITE" id="PS00108">
    <property type="entry name" value="PROTEIN_KINASE_ST"/>
    <property type="match status" value="1"/>
</dbReference>
<evidence type="ECO:0000256" key="11">
    <source>
        <dbReference type="PROSITE-ProRule" id="PRU10141"/>
    </source>
</evidence>
<feature type="compositionally biased region" description="Basic and acidic residues" evidence="12">
    <location>
        <begin position="405"/>
        <end position="416"/>
    </location>
</feature>
<dbReference type="FunFam" id="1.10.510.10:FF:000032">
    <property type="entry name" value="Serine/threonine-protein kinase PBS1"/>
    <property type="match status" value="1"/>
</dbReference>
<sequence>MNCFPCFTSKKSKSSPCTNETNEHDEHEEFRPPVAMTKRTEERETEQSSVKTFNFRELATATKNFRQECLLGEGGFGRVYKGTLQSTGQLVAVKQLDKHGLHGNKEFQAEVLSLAKLEHPNLVKLIGYCADGDQRLLVFEYVSGGSLQDHLYEQKSGQKPMDWITRMKIAFGAAQGLDYLHDKVNPPVIYRDLKASNILLDAEFYPKLCDFGLHNLEPGTGDSLFLSSRVMDTYGYSAPEYTRGEDLTVKSDVYSFGVVLLELITGRRAIDNTKPNDEQNLVAWAQPIFKDPKRYPDMADPLLKKNFSERGLNQAVAITSMCLQEEPSARPLISDVMVALSFLSMSTEDGIPTTVPILSFRDKSMSIALSRHGSCSVTPFSLPRKEEDEISSSSSESEDDEEEIKQEPIRSQKKQEEEETTTHSNDGSDSNSEKDQEGEHSHLPKPRDSSSSSSNSGSERRSIDETNAAAQSLKIKYSYSSEEEDNERLSSKTSSKSSEESTFSRSNSDRDHVDSPSNTNMRVNSLVHNDSPRNTSMRINSLAYDDSPRNTSIRVNSLAHDDSPRNASMRINSLAHDGSPRNTSMRIDSLVHDDDDEEEEEIENHETRFEQIHSSKFKDQSVYSDDDTEEESGESSLHQIESEEEEHISSDHD</sequence>
<dbReference type="GO" id="GO:0005886">
    <property type="term" value="C:plasma membrane"/>
    <property type="evidence" value="ECO:0007669"/>
    <property type="project" value="UniProtKB-SubCell"/>
</dbReference>
<dbReference type="InterPro" id="IPR011009">
    <property type="entry name" value="Kinase-like_dom_sf"/>
</dbReference>
<dbReference type="SUPFAM" id="SSF56112">
    <property type="entry name" value="Protein kinase-like (PK-like)"/>
    <property type="match status" value="1"/>
</dbReference>
<keyword evidence="8 11" id="KW-0067">ATP-binding</keyword>
<dbReference type="GO" id="GO:0004674">
    <property type="term" value="F:protein serine/threonine kinase activity"/>
    <property type="evidence" value="ECO:0007669"/>
    <property type="project" value="UniProtKB-KW"/>
</dbReference>
<dbReference type="InterPro" id="IPR008271">
    <property type="entry name" value="Ser/Thr_kinase_AS"/>
</dbReference>
<evidence type="ECO:0000313" key="15">
    <source>
        <dbReference type="Proteomes" id="UP000029121"/>
    </source>
</evidence>
<dbReference type="GO" id="GO:0005524">
    <property type="term" value="F:ATP binding"/>
    <property type="evidence" value="ECO:0007669"/>
    <property type="project" value="UniProtKB-UniRule"/>
</dbReference>
<dbReference type="CDD" id="cd14066">
    <property type="entry name" value="STKc_IRAK"/>
    <property type="match status" value="1"/>
</dbReference>
<dbReference type="Pfam" id="PF00069">
    <property type="entry name" value="Pkinase"/>
    <property type="match status" value="1"/>
</dbReference>
<dbReference type="InterPro" id="IPR017441">
    <property type="entry name" value="Protein_kinase_ATP_BS"/>
</dbReference>
<keyword evidence="7" id="KW-0418">Kinase</keyword>
<evidence type="ECO:0000256" key="12">
    <source>
        <dbReference type="SAM" id="MobiDB-lite"/>
    </source>
</evidence>
<dbReference type="eggNOG" id="KOG1187">
    <property type="taxonomic scope" value="Eukaryota"/>
</dbReference>
<keyword evidence="9" id="KW-0472">Membrane</keyword>
<feature type="binding site" evidence="11">
    <location>
        <position position="94"/>
    </location>
    <ligand>
        <name>ATP</name>
        <dbReference type="ChEBI" id="CHEBI:30616"/>
    </ligand>
</feature>
<dbReference type="SMART" id="SM00220">
    <property type="entry name" value="S_TKc"/>
    <property type="match status" value="1"/>
</dbReference>
<feature type="compositionally biased region" description="Acidic residues" evidence="12">
    <location>
        <begin position="624"/>
        <end position="633"/>
    </location>
</feature>
<comment type="subcellular location">
    <subcellularLocation>
        <location evidence="1">Cell membrane</location>
        <topology evidence="1">Lipid-anchor</topology>
    </subcellularLocation>
</comment>
<accession>R0H5V5</accession>
<name>R0H5V5_9BRAS</name>
<dbReference type="PANTHER" id="PTHR47985">
    <property type="entry name" value="OS07G0668900 PROTEIN"/>
    <property type="match status" value="1"/>
</dbReference>
<feature type="region of interest" description="Disordered" evidence="12">
    <location>
        <begin position="10"/>
        <end position="48"/>
    </location>
</feature>
<evidence type="ECO:0000313" key="14">
    <source>
        <dbReference type="EMBL" id="EOA20130.1"/>
    </source>
</evidence>
<dbReference type="OrthoDB" id="4062651at2759"/>
<dbReference type="Gene3D" id="1.10.510.10">
    <property type="entry name" value="Transferase(Phosphotransferase) domain 1"/>
    <property type="match status" value="1"/>
</dbReference>
<feature type="compositionally biased region" description="Basic and acidic residues" evidence="12">
    <location>
        <begin position="431"/>
        <end position="448"/>
    </location>
</feature>
<dbReference type="PROSITE" id="PS00107">
    <property type="entry name" value="PROTEIN_KINASE_ATP"/>
    <property type="match status" value="1"/>
</dbReference>
<evidence type="ECO:0000256" key="2">
    <source>
        <dbReference type="ARBA" id="ARBA00008684"/>
    </source>
</evidence>
<keyword evidence="15" id="KW-1185">Reference proteome</keyword>
<evidence type="ECO:0000256" key="10">
    <source>
        <dbReference type="ARBA" id="ARBA00023288"/>
    </source>
</evidence>
<organism evidence="14 15">
    <name type="scientific">Capsella rubella</name>
    <dbReference type="NCBI Taxonomy" id="81985"/>
    <lineage>
        <taxon>Eukaryota</taxon>
        <taxon>Viridiplantae</taxon>
        <taxon>Streptophyta</taxon>
        <taxon>Embryophyta</taxon>
        <taxon>Tracheophyta</taxon>
        <taxon>Spermatophyta</taxon>
        <taxon>Magnoliopsida</taxon>
        <taxon>eudicotyledons</taxon>
        <taxon>Gunneridae</taxon>
        <taxon>Pentapetalae</taxon>
        <taxon>rosids</taxon>
        <taxon>malvids</taxon>
        <taxon>Brassicales</taxon>
        <taxon>Brassicaceae</taxon>
        <taxon>Camelineae</taxon>
        <taxon>Capsella</taxon>
    </lineage>
</organism>
<evidence type="ECO:0000256" key="3">
    <source>
        <dbReference type="ARBA" id="ARBA00022475"/>
    </source>
</evidence>
<dbReference type="PROSITE" id="PS50011">
    <property type="entry name" value="PROTEIN_KINASE_DOM"/>
    <property type="match status" value="1"/>
</dbReference>
<dbReference type="Proteomes" id="UP000029121">
    <property type="component" value="Unassembled WGS sequence"/>
</dbReference>
<keyword evidence="3" id="KW-1003">Cell membrane</keyword>
<evidence type="ECO:0000259" key="13">
    <source>
        <dbReference type="PROSITE" id="PS50011"/>
    </source>
</evidence>
<feature type="compositionally biased region" description="Basic and acidic residues" evidence="12">
    <location>
        <begin position="21"/>
        <end position="31"/>
    </location>
</feature>
<evidence type="ECO:0000256" key="6">
    <source>
        <dbReference type="ARBA" id="ARBA00022741"/>
    </source>
</evidence>
<evidence type="ECO:0000256" key="5">
    <source>
        <dbReference type="ARBA" id="ARBA00022679"/>
    </source>
</evidence>
<keyword evidence="4" id="KW-0723">Serine/threonine-protein kinase</keyword>
<feature type="compositionally biased region" description="Low complexity" evidence="12">
    <location>
        <begin position="491"/>
        <end position="506"/>
    </location>
</feature>
<dbReference type="AlphaFoldDB" id="R0H5V5"/>
<dbReference type="GO" id="GO:0010183">
    <property type="term" value="P:pollen tube guidance"/>
    <property type="evidence" value="ECO:0007669"/>
    <property type="project" value="UniProtKB-ARBA"/>
</dbReference>
<reference evidence="15" key="1">
    <citation type="journal article" date="2013" name="Nat. Genet.">
        <title>The Capsella rubella genome and the genomic consequences of rapid mating system evolution.</title>
        <authorList>
            <person name="Slotte T."/>
            <person name="Hazzouri K.M."/>
            <person name="Agren J.A."/>
            <person name="Koenig D."/>
            <person name="Maumus F."/>
            <person name="Guo Y.L."/>
            <person name="Steige K."/>
            <person name="Platts A.E."/>
            <person name="Escobar J.S."/>
            <person name="Newman L.K."/>
            <person name="Wang W."/>
            <person name="Mandakova T."/>
            <person name="Vello E."/>
            <person name="Smith L.M."/>
            <person name="Henz S.R."/>
            <person name="Steffen J."/>
            <person name="Takuno S."/>
            <person name="Brandvain Y."/>
            <person name="Coop G."/>
            <person name="Andolfatto P."/>
            <person name="Hu T.T."/>
            <person name="Blanchette M."/>
            <person name="Clark R.M."/>
            <person name="Quesneville H."/>
            <person name="Nordborg M."/>
            <person name="Gaut B.S."/>
            <person name="Lysak M.A."/>
            <person name="Jenkins J."/>
            <person name="Grimwood J."/>
            <person name="Chapman J."/>
            <person name="Prochnik S."/>
            <person name="Shu S."/>
            <person name="Rokhsar D."/>
            <person name="Schmutz J."/>
            <person name="Weigel D."/>
            <person name="Wright S.I."/>
        </authorList>
    </citation>
    <scope>NUCLEOTIDE SEQUENCE [LARGE SCALE GENOMIC DNA]</scope>
    <source>
        <strain evidence="15">cv. Monte Gargano</strain>
    </source>
</reference>
<protein>
    <recommendedName>
        <fullName evidence="13">Protein kinase domain-containing protein</fullName>
    </recommendedName>
</protein>
<feature type="compositionally biased region" description="Polar residues" evidence="12">
    <location>
        <begin position="515"/>
        <end position="539"/>
    </location>
</feature>
<dbReference type="Gene3D" id="3.30.200.20">
    <property type="entry name" value="Phosphorylase Kinase, domain 1"/>
    <property type="match status" value="1"/>
</dbReference>
<dbReference type="PANTHER" id="PTHR47985:SF77">
    <property type="entry name" value="RECEPTOR-LIKE KINASE LIP1"/>
    <property type="match status" value="1"/>
</dbReference>
<dbReference type="GO" id="GO:0090404">
    <property type="term" value="C:pollen tube tip"/>
    <property type="evidence" value="ECO:0007669"/>
    <property type="project" value="UniProtKB-ARBA"/>
</dbReference>
<keyword evidence="5" id="KW-0808">Transferase</keyword>
<feature type="compositionally biased region" description="Basic and acidic residues" evidence="12">
    <location>
        <begin position="604"/>
        <end position="619"/>
    </location>
</feature>
<keyword evidence="6 11" id="KW-0547">Nucleotide-binding</keyword>